<keyword evidence="1" id="KW-1133">Transmembrane helix</keyword>
<dbReference type="eggNOG" id="arCOG04895">
    <property type="taxonomic scope" value="Archaea"/>
</dbReference>
<dbReference type="STRING" id="868131.MSWAN_0580"/>
<proteinExistence type="predicted"/>
<feature type="transmembrane region" description="Helical" evidence="1">
    <location>
        <begin position="137"/>
        <end position="166"/>
    </location>
</feature>
<sequence>MYLKIITAFLLSAILTWLFSKGFKKIGGNLYTTIRGGTPRAVGLAPFIVMMLFLQQPYQYLIGIIGIFALIDDLVGRKRVKGLPVEIGQLSRGIGMLLVILVGFYYNFAAVAILVALMIQPMNIADMQPGSACSTTIIMVILVVLGLFAFTSTLYAPALIILAACLGYAPLDYKGKIMMGEIGNHSFGVGLGILYAVLGSILANISGFGVSGVFQAGVFMWTLVLFLLTALLIAFIRRNNLKEFLQKNLEIQDPHFGDYFMDVLTGGGLGDLVRKLTLGKRQIIIKNSFYKFLGFRRLVFNPYSSDKN</sequence>
<keyword evidence="1" id="KW-0812">Transmembrane</keyword>
<dbReference type="EMBL" id="CP002772">
    <property type="protein sequence ID" value="AEG17618.1"/>
    <property type="molecule type" value="Genomic_DNA"/>
</dbReference>
<evidence type="ECO:0000313" key="2">
    <source>
        <dbReference type="EMBL" id="AEG17618.1"/>
    </source>
</evidence>
<evidence type="ECO:0000313" key="3">
    <source>
        <dbReference type="Proteomes" id="UP000009231"/>
    </source>
</evidence>
<feature type="transmembrane region" description="Helical" evidence="1">
    <location>
        <begin position="187"/>
        <end position="207"/>
    </location>
</feature>
<dbReference type="AlphaFoldDB" id="F6D5K1"/>
<evidence type="ECO:0000256" key="1">
    <source>
        <dbReference type="SAM" id="Phobius"/>
    </source>
</evidence>
<evidence type="ECO:0008006" key="4">
    <source>
        <dbReference type="Google" id="ProtNLM"/>
    </source>
</evidence>
<feature type="transmembrane region" description="Helical" evidence="1">
    <location>
        <begin position="58"/>
        <end position="75"/>
    </location>
</feature>
<feature type="transmembrane region" description="Helical" evidence="1">
    <location>
        <begin position="213"/>
        <end position="236"/>
    </location>
</feature>
<accession>F6D5K1</accession>
<dbReference type="HOGENOM" id="CLU_951918_0_0_2"/>
<name>F6D5K1_METPW</name>
<dbReference type="RefSeq" id="WP_013825120.1">
    <property type="nucleotide sequence ID" value="NC_015574.1"/>
</dbReference>
<protein>
    <recommendedName>
        <fullName evidence="4">Cell wall biosynthesis protein</fullName>
    </recommendedName>
</protein>
<gene>
    <name evidence="2" type="ordered locus">MSWAN_0580</name>
</gene>
<dbReference type="Proteomes" id="UP000009231">
    <property type="component" value="Chromosome"/>
</dbReference>
<dbReference type="KEGG" id="mew:MSWAN_0580"/>
<feature type="transmembrane region" description="Helical" evidence="1">
    <location>
        <begin position="96"/>
        <end position="117"/>
    </location>
</feature>
<organism evidence="2 3">
    <name type="scientific">Methanobacterium paludis (strain DSM 25820 / JCM 18151 / SWAN1)</name>
    <dbReference type="NCBI Taxonomy" id="868131"/>
    <lineage>
        <taxon>Archaea</taxon>
        <taxon>Methanobacteriati</taxon>
        <taxon>Methanobacteriota</taxon>
        <taxon>Methanomada group</taxon>
        <taxon>Methanobacteria</taxon>
        <taxon>Methanobacteriales</taxon>
        <taxon>Methanobacteriaceae</taxon>
        <taxon>Methanobacterium</taxon>
    </lineage>
</organism>
<dbReference type="OrthoDB" id="81991at2157"/>
<dbReference type="GeneID" id="10668069"/>
<keyword evidence="1" id="KW-0472">Membrane</keyword>
<keyword evidence="3" id="KW-1185">Reference proteome</keyword>
<reference evidence="2 3" key="1">
    <citation type="journal article" date="2014" name="Int. J. Syst. Evol. Microbiol.">
        <title>Methanobacterium paludis sp. nov. and a novel strain of Methanobacterium lacus isolated from northern peatlands.</title>
        <authorList>
            <person name="Cadillo-Quiroz H."/>
            <person name="Brauer S.L."/>
            <person name="Goodson N."/>
            <person name="Yavitt J.B."/>
            <person name="Zinder S.H."/>
        </authorList>
    </citation>
    <scope>NUCLEOTIDE SEQUENCE [LARGE SCALE GENOMIC DNA]</scope>
    <source>
        <strain evidence="3">DSM 25820 / JCM 18151 / SWAN1</strain>
    </source>
</reference>